<feature type="compositionally biased region" description="Basic and acidic residues" evidence="6">
    <location>
        <begin position="596"/>
        <end position="606"/>
    </location>
</feature>
<sequence length="684" mass="76380">MDYGKNGDQHQTDIKKLNKNTIELNETPNLPPFIIEELQSTILPMFQQSPKVRAHSFYPGVQSLIDTIVEFGCNILAARGLVTVGRFVECFSNSRHIPIMQSLQDGSPGMLELEMVTTTWVGKAFGLPSNFICGKKSKGGGLQLTTTTEGMFTAIMAARQRQLREIIIASAEKKAKETPYANEEDFLIKNMVAYGCTEAHLSFDFGCRLAKIEDRLISPDADDTMNVQELEQEITVSVTKAQMLKDIANKRTPIFINVTFGSAHSCSFDKIDKIIEIARKYNIWVHVDASYAGNYLVNPSYRSRIQGLENANSICINLHKCLTQSSHTTFFWTTDLRPVKESIPLSQNMLRMLHSDGSYNEIATTASNRYKPLKTYLWLRLYGITGLRGQIETITTMTDRFRKHMTDDGRLEDKTPFHEFGFIVFICKSTEKEKSNDRTYRLCCYILKSGKMNVVLVAPRSVNMIRMSINREHLTEDEIDESWIVLKSLLDDWQAEENRGIMLIKSECERILCNAANASLLAPVPSSMSVVTPRAALNLAQSQPPAAIDPEEITASSLLLTAAPEYSVSKQSPKSRGTPRSAAPSRSGEKLKRRSSKESKKDDRKTAGRSVSATTIGKGEGTPQRSPEPKSKPGEDPSLHFETIKTEVMSGCLPGMFSTLIIFPKLISLSPFSSAHESSHSETR</sequence>
<evidence type="ECO:0000313" key="9">
    <source>
        <dbReference type="WBParaSite" id="ASIM_0000017501-mRNA-1"/>
    </source>
</evidence>
<dbReference type="PANTHER" id="PTHR11999:SF140">
    <property type="entry name" value="HISTIDINE DECARBOXYASE LIKE"/>
    <property type="match status" value="1"/>
</dbReference>
<dbReference type="SUPFAM" id="SSF53383">
    <property type="entry name" value="PLP-dependent transferases"/>
    <property type="match status" value="1"/>
</dbReference>
<dbReference type="PANTHER" id="PTHR11999">
    <property type="entry name" value="GROUP II PYRIDOXAL-5-PHOSPHATE DECARBOXYLASE"/>
    <property type="match status" value="1"/>
</dbReference>
<organism evidence="9">
    <name type="scientific">Anisakis simplex</name>
    <name type="common">Herring worm</name>
    <dbReference type="NCBI Taxonomy" id="6269"/>
    <lineage>
        <taxon>Eukaryota</taxon>
        <taxon>Metazoa</taxon>
        <taxon>Ecdysozoa</taxon>
        <taxon>Nematoda</taxon>
        <taxon>Chromadorea</taxon>
        <taxon>Rhabditida</taxon>
        <taxon>Spirurina</taxon>
        <taxon>Ascaridomorpha</taxon>
        <taxon>Ascaridoidea</taxon>
        <taxon>Anisakidae</taxon>
        <taxon>Anisakis</taxon>
        <taxon>Anisakis simplex complex</taxon>
    </lineage>
</organism>
<evidence type="ECO:0000256" key="6">
    <source>
        <dbReference type="SAM" id="MobiDB-lite"/>
    </source>
</evidence>
<reference evidence="9" key="1">
    <citation type="submission" date="2017-02" db="UniProtKB">
        <authorList>
            <consortium name="WormBaseParasite"/>
        </authorList>
    </citation>
    <scope>IDENTIFICATION</scope>
</reference>
<dbReference type="Gene3D" id="3.40.640.10">
    <property type="entry name" value="Type I PLP-dependent aspartate aminotransferase-like (Major domain)"/>
    <property type="match status" value="1"/>
</dbReference>
<dbReference type="Gene3D" id="3.90.1150.10">
    <property type="entry name" value="Aspartate Aminotransferase, domain 1"/>
    <property type="match status" value="1"/>
</dbReference>
<dbReference type="EMBL" id="UYRR01000022">
    <property type="protein sequence ID" value="VDK17356.1"/>
    <property type="molecule type" value="Genomic_DNA"/>
</dbReference>
<feature type="modified residue" description="N6-(pyridoxal phosphate)lysine" evidence="5">
    <location>
        <position position="320"/>
    </location>
</feature>
<gene>
    <name evidence="7" type="ORF">ASIM_LOCUS90</name>
</gene>
<dbReference type="InterPro" id="IPR015424">
    <property type="entry name" value="PyrdxlP-dep_Trfase"/>
</dbReference>
<evidence type="ECO:0000256" key="5">
    <source>
        <dbReference type="PIRSR" id="PIRSR602129-50"/>
    </source>
</evidence>
<feature type="region of interest" description="Disordered" evidence="6">
    <location>
        <begin position="566"/>
        <end position="638"/>
    </location>
</feature>
<protein>
    <submittedName>
        <fullName evidence="9">Aromatic-L-amino-acid decarboxylase (inferred by orthology to a human protein)</fullName>
    </submittedName>
</protein>
<evidence type="ECO:0000256" key="1">
    <source>
        <dbReference type="ARBA" id="ARBA00001933"/>
    </source>
</evidence>
<dbReference type="GO" id="GO:0019752">
    <property type="term" value="P:carboxylic acid metabolic process"/>
    <property type="evidence" value="ECO:0007669"/>
    <property type="project" value="InterPro"/>
</dbReference>
<dbReference type="InterPro" id="IPR015421">
    <property type="entry name" value="PyrdxlP-dep_Trfase_major"/>
</dbReference>
<dbReference type="InterPro" id="IPR002129">
    <property type="entry name" value="PyrdxlP-dep_de-COase"/>
</dbReference>
<evidence type="ECO:0000313" key="8">
    <source>
        <dbReference type="Proteomes" id="UP000267096"/>
    </source>
</evidence>
<dbReference type="GO" id="GO:0016831">
    <property type="term" value="F:carboxy-lyase activity"/>
    <property type="evidence" value="ECO:0007669"/>
    <property type="project" value="TreeGrafter"/>
</dbReference>
<evidence type="ECO:0000256" key="3">
    <source>
        <dbReference type="ARBA" id="ARBA00022898"/>
    </source>
</evidence>
<dbReference type="GO" id="GO:0005737">
    <property type="term" value="C:cytoplasm"/>
    <property type="evidence" value="ECO:0007669"/>
    <property type="project" value="TreeGrafter"/>
</dbReference>
<dbReference type="OrthoDB" id="639767at2759"/>
<keyword evidence="8" id="KW-1185">Reference proteome</keyword>
<dbReference type="WBParaSite" id="ASIM_0000017501-mRNA-1">
    <property type="protein sequence ID" value="ASIM_0000017501-mRNA-1"/>
    <property type="gene ID" value="ASIM_0000017501"/>
</dbReference>
<reference evidence="7 8" key="2">
    <citation type="submission" date="2018-11" db="EMBL/GenBank/DDBJ databases">
        <authorList>
            <consortium name="Pathogen Informatics"/>
        </authorList>
    </citation>
    <scope>NUCLEOTIDE SEQUENCE [LARGE SCALE GENOMIC DNA]</scope>
</reference>
<accession>A0A0M3IY59</accession>
<dbReference type="Pfam" id="PF00282">
    <property type="entry name" value="Pyridoxal_deC"/>
    <property type="match status" value="1"/>
</dbReference>
<name>A0A0M3IY59_ANISI</name>
<dbReference type="InterPro" id="IPR010977">
    <property type="entry name" value="Aromatic_deC"/>
</dbReference>
<comment type="similarity">
    <text evidence="2">Belongs to the group II decarboxylase family.</text>
</comment>
<dbReference type="GO" id="GO:0030170">
    <property type="term" value="F:pyridoxal phosphate binding"/>
    <property type="evidence" value="ECO:0007669"/>
    <property type="project" value="InterPro"/>
</dbReference>
<dbReference type="InterPro" id="IPR015422">
    <property type="entry name" value="PyrdxlP-dep_Trfase_small"/>
</dbReference>
<evidence type="ECO:0000313" key="7">
    <source>
        <dbReference type="EMBL" id="VDK17356.1"/>
    </source>
</evidence>
<feature type="compositionally biased region" description="Basic and acidic residues" evidence="6">
    <location>
        <begin position="627"/>
        <end position="638"/>
    </location>
</feature>
<comment type="cofactor">
    <cofactor evidence="1 5">
        <name>pyridoxal 5'-phosphate</name>
        <dbReference type="ChEBI" id="CHEBI:597326"/>
    </cofactor>
</comment>
<dbReference type="Proteomes" id="UP000267096">
    <property type="component" value="Unassembled WGS sequence"/>
</dbReference>
<keyword evidence="4" id="KW-0456">Lyase</keyword>
<evidence type="ECO:0000256" key="4">
    <source>
        <dbReference type="ARBA" id="ARBA00023239"/>
    </source>
</evidence>
<keyword evidence="3 5" id="KW-0663">Pyridoxal phosphate</keyword>
<proteinExistence type="inferred from homology"/>
<evidence type="ECO:0000256" key="2">
    <source>
        <dbReference type="ARBA" id="ARBA00009533"/>
    </source>
</evidence>
<dbReference type="AlphaFoldDB" id="A0A0M3IY59"/>